<protein>
    <submittedName>
        <fullName evidence="1">Uncharacterized protein</fullName>
    </submittedName>
</protein>
<sequence>MTGKSCSCLPGPAASSALRTSSVLRPGCIVASLCTHGPCPMWSFMLLHFHTRVILLHSLLDPALLVTSRALGVPAVTHPLCLLPGLPLTHPLVPLREARRASRPRLLHPDVRLSPGQLPSSGWRCHRCAGRPVQGCADPWSHLSPPERPDK</sequence>
<dbReference type="EMBL" id="JABVXQ010000007">
    <property type="protein sequence ID" value="KAF6099951.1"/>
    <property type="molecule type" value="Genomic_DNA"/>
</dbReference>
<accession>A0A834E1C7</accession>
<dbReference type="AlphaFoldDB" id="A0A834E1C7"/>
<evidence type="ECO:0000313" key="2">
    <source>
        <dbReference type="Proteomes" id="UP000664940"/>
    </source>
</evidence>
<name>A0A834E1C7_9CHIR</name>
<gene>
    <name evidence="1" type="ORF">HJG60_011667</name>
</gene>
<evidence type="ECO:0000313" key="1">
    <source>
        <dbReference type="EMBL" id="KAF6099951.1"/>
    </source>
</evidence>
<organism evidence="1 2">
    <name type="scientific">Phyllostomus discolor</name>
    <name type="common">pale spear-nosed bat</name>
    <dbReference type="NCBI Taxonomy" id="89673"/>
    <lineage>
        <taxon>Eukaryota</taxon>
        <taxon>Metazoa</taxon>
        <taxon>Chordata</taxon>
        <taxon>Craniata</taxon>
        <taxon>Vertebrata</taxon>
        <taxon>Euteleostomi</taxon>
        <taxon>Mammalia</taxon>
        <taxon>Eutheria</taxon>
        <taxon>Laurasiatheria</taxon>
        <taxon>Chiroptera</taxon>
        <taxon>Yangochiroptera</taxon>
        <taxon>Phyllostomidae</taxon>
        <taxon>Phyllostominae</taxon>
        <taxon>Phyllostomus</taxon>
    </lineage>
</organism>
<reference evidence="1 2" key="1">
    <citation type="journal article" date="2020" name="Nature">
        <title>Six reference-quality genomes reveal evolution of bat adaptations.</title>
        <authorList>
            <person name="Jebb D."/>
            <person name="Huang Z."/>
            <person name="Pippel M."/>
            <person name="Hughes G.M."/>
            <person name="Lavrichenko K."/>
            <person name="Devanna P."/>
            <person name="Winkler S."/>
            <person name="Jermiin L.S."/>
            <person name="Skirmuntt E.C."/>
            <person name="Katzourakis A."/>
            <person name="Burkitt-Gray L."/>
            <person name="Ray D.A."/>
            <person name="Sullivan K.A.M."/>
            <person name="Roscito J.G."/>
            <person name="Kirilenko B.M."/>
            <person name="Davalos L.M."/>
            <person name="Corthals A.P."/>
            <person name="Power M.L."/>
            <person name="Jones G."/>
            <person name="Ransome R.D."/>
            <person name="Dechmann D.K.N."/>
            <person name="Locatelli A.G."/>
            <person name="Puechmaille S.J."/>
            <person name="Fedrigo O."/>
            <person name="Jarvis E.D."/>
            <person name="Hiller M."/>
            <person name="Vernes S.C."/>
            <person name="Myers E.W."/>
            <person name="Teeling E.C."/>
        </authorList>
    </citation>
    <scope>NUCLEOTIDE SEQUENCE [LARGE SCALE GENOMIC DNA]</scope>
    <source>
        <strain evidence="1">Bat1K_MPI-CBG_1</strain>
    </source>
</reference>
<proteinExistence type="predicted"/>
<comment type="caution">
    <text evidence="1">The sequence shown here is derived from an EMBL/GenBank/DDBJ whole genome shotgun (WGS) entry which is preliminary data.</text>
</comment>
<dbReference type="Proteomes" id="UP000664940">
    <property type="component" value="Unassembled WGS sequence"/>
</dbReference>